<dbReference type="PANTHER" id="PTHR37841:SF1">
    <property type="entry name" value="DUF3298 DOMAIN-CONTAINING PROTEIN"/>
    <property type="match status" value="1"/>
</dbReference>
<dbReference type="AlphaFoldDB" id="A0A1V9ESC9"/>
<name>A0A1V9ESC9_9BACT</name>
<dbReference type="PANTHER" id="PTHR37841">
    <property type="entry name" value="GLR2918 PROTEIN"/>
    <property type="match status" value="1"/>
</dbReference>
<protein>
    <recommendedName>
        <fullName evidence="3">WG repeat-containing protein</fullName>
    </recommendedName>
</protein>
<reference evidence="2" key="1">
    <citation type="submission" date="2016-04" db="EMBL/GenBank/DDBJ databases">
        <authorList>
            <person name="Chen L."/>
            <person name="Zhuang W."/>
            <person name="Wang G."/>
        </authorList>
    </citation>
    <scope>NUCLEOTIDE SEQUENCE [LARGE SCALE GENOMIC DNA]</scope>
    <source>
        <strain evidence="2">17621</strain>
    </source>
</reference>
<gene>
    <name evidence="1" type="ORF">A4H97_29545</name>
</gene>
<dbReference type="EMBL" id="LVXG01000016">
    <property type="protein sequence ID" value="OQP49026.1"/>
    <property type="molecule type" value="Genomic_DNA"/>
</dbReference>
<comment type="caution">
    <text evidence="1">The sequence shown here is derived from an EMBL/GenBank/DDBJ whole genome shotgun (WGS) entry which is preliminary data.</text>
</comment>
<keyword evidence="2" id="KW-1185">Reference proteome</keyword>
<evidence type="ECO:0000313" key="1">
    <source>
        <dbReference type="EMBL" id="OQP49026.1"/>
    </source>
</evidence>
<evidence type="ECO:0008006" key="3">
    <source>
        <dbReference type="Google" id="ProtNLM"/>
    </source>
</evidence>
<evidence type="ECO:0000313" key="2">
    <source>
        <dbReference type="Proteomes" id="UP000192610"/>
    </source>
</evidence>
<organism evidence="1 2">
    <name type="scientific">Niastella yeongjuensis</name>
    <dbReference type="NCBI Taxonomy" id="354355"/>
    <lineage>
        <taxon>Bacteria</taxon>
        <taxon>Pseudomonadati</taxon>
        <taxon>Bacteroidota</taxon>
        <taxon>Chitinophagia</taxon>
        <taxon>Chitinophagales</taxon>
        <taxon>Chitinophagaceae</taxon>
        <taxon>Niastella</taxon>
    </lineage>
</organism>
<dbReference type="RefSeq" id="WP_081200518.1">
    <property type="nucleotide sequence ID" value="NZ_FOCZ01000008.1"/>
</dbReference>
<dbReference type="OrthoDB" id="5464673at2"/>
<accession>A0A1V9ESC9</accession>
<dbReference type="InterPro" id="IPR032774">
    <property type="entry name" value="WG_beta_rep"/>
</dbReference>
<dbReference type="Pfam" id="PF14903">
    <property type="entry name" value="WG_beta_rep"/>
    <property type="match status" value="3"/>
</dbReference>
<sequence length="324" mass="36704">MKISSLNTVCLVVLIIIQVPLLGVAQTTPLLVPFRKGGLWGYSDTTGKMIIQPQFTEAGFFKQEDNLYFAEGKINGKKVIISSDGKFMEDDTPASNMHMGEMMVFDNGENYEKQDDPSLDRNGLHGFRFNRKTYTLVSSPVYEIFYHFFNMDNCAFVSLKSTQKIGAVDKSGNILIPFEYEGNVEVIGDKQQYVKLKKNGKYGIISLGNKQMVPFVWEKIEPVNEQRTHFLVKMNFVFNLIDINNKGVYPTEIYDAVYSNGLILASYNNSFGYLNGDGKIVIPFNYLNAKAFGVAPAVEGFAWVRNKAGDWFFIDKKGREYYAN</sequence>
<dbReference type="Proteomes" id="UP000192610">
    <property type="component" value="Unassembled WGS sequence"/>
</dbReference>
<proteinExistence type="predicted"/>
<dbReference type="STRING" id="354355.SAMN05660816_04406"/>